<proteinExistence type="predicted"/>
<feature type="compositionally biased region" description="Polar residues" evidence="2">
    <location>
        <begin position="135"/>
        <end position="146"/>
    </location>
</feature>
<feature type="region of interest" description="Disordered" evidence="2">
    <location>
        <begin position="127"/>
        <end position="147"/>
    </location>
</feature>
<comment type="caution">
    <text evidence="3">The sequence shown here is derived from an EMBL/GenBank/DDBJ whole genome shotgun (WGS) entry which is preliminary data.</text>
</comment>
<evidence type="ECO:0000256" key="2">
    <source>
        <dbReference type="SAM" id="MobiDB-lite"/>
    </source>
</evidence>
<reference evidence="3" key="1">
    <citation type="journal article" date="2023" name="Insect Mol. Biol.">
        <title>Genome sequencing provides insights into the evolution of gene families encoding plant cell wall-degrading enzymes in longhorned beetles.</title>
        <authorList>
            <person name="Shin N.R."/>
            <person name="Okamura Y."/>
            <person name="Kirsch R."/>
            <person name="Pauchet Y."/>
        </authorList>
    </citation>
    <scope>NUCLEOTIDE SEQUENCE</scope>
    <source>
        <strain evidence="3">MMC_N1</strain>
    </source>
</reference>
<evidence type="ECO:0000313" key="3">
    <source>
        <dbReference type="EMBL" id="KAJ8984908.1"/>
    </source>
</evidence>
<protein>
    <submittedName>
        <fullName evidence="3">Uncharacterized protein</fullName>
    </submittedName>
</protein>
<organism evidence="3 4">
    <name type="scientific">Molorchus minor</name>
    <dbReference type="NCBI Taxonomy" id="1323400"/>
    <lineage>
        <taxon>Eukaryota</taxon>
        <taxon>Metazoa</taxon>
        <taxon>Ecdysozoa</taxon>
        <taxon>Arthropoda</taxon>
        <taxon>Hexapoda</taxon>
        <taxon>Insecta</taxon>
        <taxon>Pterygota</taxon>
        <taxon>Neoptera</taxon>
        <taxon>Endopterygota</taxon>
        <taxon>Coleoptera</taxon>
        <taxon>Polyphaga</taxon>
        <taxon>Cucujiformia</taxon>
        <taxon>Chrysomeloidea</taxon>
        <taxon>Cerambycidae</taxon>
        <taxon>Lamiinae</taxon>
        <taxon>Monochamini</taxon>
        <taxon>Molorchus</taxon>
    </lineage>
</organism>
<dbReference type="Proteomes" id="UP001162164">
    <property type="component" value="Unassembled WGS sequence"/>
</dbReference>
<evidence type="ECO:0000256" key="1">
    <source>
        <dbReference type="SAM" id="Coils"/>
    </source>
</evidence>
<feature type="coiled-coil region" evidence="1">
    <location>
        <begin position="41"/>
        <end position="68"/>
    </location>
</feature>
<keyword evidence="1" id="KW-0175">Coiled coil</keyword>
<keyword evidence="4" id="KW-1185">Reference proteome</keyword>
<sequence>MEPNNNKIDVDPDYKINNIALRKIEEKDNKLTCDRVSKIIGDEFEKELAIREKQLEEIEEKIYKAQKLLHLVRYVLITSYYNRNGLECNGASTEYSAVLRFNDQGRIHPAVKKLLSGNMSLELLHARGKRKPSNRHTSNDFSTSHLHTTKKIKLEAQDPMERISNPLIIDHQHLLKSRKRSRYRIVVGNISKWMPSLENDNTTHKWMGHKKMHPIYLILLAKLYFTYIHHISHMMSLKSAVIHFTLLEEVGGNFHSVYRYSLNLFLINQLVLSTI</sequence>
<evidence type="ECO:0000313" key="4">
    <source>
        <dbReference type="Proteomes" id="UP001162164"/>
    </source>
</evidence>
<name>A0ABQ9K5M2_9CUCU</name>
<gene>
    <name evidence="3" type="ORF">NQ317_002748</name>
</gene>
<dbReference type="EMBL" id="JAPWTJ010000024">
    <property type="protein sequence ID" value="KAJ8984908.1"/>
    <property type="molecule type" value="Genomic_DNA"/>
</dbReference>
<accession>A0ABQ9K5M2</accession>